<keyword evidence="3" id="KW-1185">Reference proteome</keyword>
<feature type="region of interest" description="Disordered" evidence="1">
    <location>
        <begin position="48"/>
        <end position="84"/>
    </location>
</feature>
<proteinExistence type="predicted"/>
<dbReference type="Proteomes" id="UP001465976">
    <property type="component" value="Unassembled WGS sequence"/>
</dbReference>
<organism evidence="2 3">
    <name type="scientific">Marasmius crinis-equi</name>
    <dbReference type="NCBI Taxonomy" id="585013"/>
    <lineage>
        <taxon>Eukaryota</taxon>
        <taxon>Fungi</taxon>
        <taxon>Dikarya</taxon>
        <taxon>Basidiomycota</taxon>
        <taxon>Agaricomycotina</taxon>
        <taxon>Agaricomycetes</taxon>
        <taxon>Agaricomycetidae</taxon>
        <taxon>Agaricales</taxon>
        <taxon>Marasmiineae</taxon>
        <taxon>Marasmiaceae</taxon>
        <taxon>Marasmius</taxon>
    </lineage>
</organism>
<gene>
    <name evidence="2" type="ORF">V5O48_009409</name>
</gene>
<sequence length="223" mass="26873">MPRPKLYHTKAQRYEANRNKAKKFYDKNRTKILETKKSTRTARLEELRQEELLAQRKQDKRERRKRAKTAVSPPHPSETESIEMNQQALRSSLDLLKKRFDRRFERTPAPTFFEQLYDKTIKWSFMTAKNEFLRTQILSPLVIARRPFQAFLKEVRTLDQKCLALYLEHGLGPDATTLRFHEVLREIETADSMVEEMEILWRENLLARQHQLHELIYQTHYRC</sequence>
<reference evidence="2 3" key="1">
    <citation type="submission" date="2024-02" db="EMBL/GenBank/DDBJ databases">
        <title>A draft genome for the cacao thread blight pathogen Marasmius crinis-equi.</title>
        <authorList>
            <person name="Cohen S.P."/>
            <person name="Baruah I.K."/>
            <person name="Amoako-Attah I."/>
            <person name="Bukari Y."/>
            <person name="Meinhardt L.W."/>
            <person name="Bailey B.A."/>
        </authorList>
    </citation>
    <scope>NUCLEOTIDE SEQUENCE [LARGE SCALE GENOMIC DNA]</scope>
    <source>
        <strain evidence="2 3">GH-76</strain>
    </source>
</reference>
<evidence type="ECO:0000313" key="2">
    <source>
        <dbReference type="EMBL" id="KAL0572552.1"/>
    </source>
</evidence>
<evidence type="ECO:0000256" key="1">
    <source>
        <dbReference type="SAM" id="MobiDB-lite"/>
    </source>
</evidence>
<feature type="compositionally biased region" description="Basic and acidic residues" evidence="1">
    <location>
        <begin position="48"/>
        <end position="61"/>
    </location>
</feature>
<comment type="caution">
    <text evidence="2">The sequence shown here is derived from an EMBL/GenBank/DDBJ whole genome shotgun (WGS) entry which is preliminary data.</text>
</comment>
<feature type="compositionally biased region" description="Basic and acidic residues" evidence="1">
    <location>
        <begin position="12"/>
        <end position="29"/>
    </location>
</feature>
<name>A0ABR3FB75_9AGAR</name>
<dbReference type="EMBL" id="JBAHYK010000615">
    <property type="protein sequence ID" value="KAL0572552.1"/>
    <property type="molecule type" value="Genomic_DNA"/>
</dbReference>
<feature type="region of interest" description="Disordered" evidence="1">
    <location>
        <begin position="1"/>
        <end position="29"/>
    </location>
</feature>
<evidence type="ECO:0000313" key="3">
    <source>
        <dbReference type="Proteomes" id="UP001465976"/>
    </source>
</evidence>
<feature type="compositionally biased region" description="Basic residues" evidence="1">
    <location>
        <begin position="1"/>
        <end position="11"/>
    </location>
</feature>
<accession>A0ABR3FB75</accession>
<protein>
    <submittedName>
        <fullName evidence="2">Uncharacterized protein</fullName>
    </submittedName>
</protein>